<evidence type="ECO:0000256" key="1">
    <source>
        <dbReference type="SAM" id="SignalP"/>
    </source>
</evidence>
<organism evidence="2">
    <name type="scientific">uncultured Nocardioidaceae bacterium</name>
    <dbReference type="NCBI Taxonomy" id="253824"/>
    <lineage>
        <taxon>Bacteria</taxon>
        <taxon>Bacillati</taxon>
        <taxon>Actinomycetota</taxon>
        <taxon>Actinomycetes</taxon>
        <taxon>Propionibacteriales</taxon>
        <taxon>Nocardioidaceae</taxon>
        <taxon>environmental samples</taxon>
    </lineage>
</organism>
<sequence>MLVRHCRALRRTTTVLIASTAVAGLSVTAPSSTAGSYTLDRRLEDSRINESSGLARSTYSRDTLFTHNDSGDSARVFAVDPSGDTRAVFTLGGVRSRDAEDIAPGPRNTLWLGDIGDNGRVRDDIRVYRFTEPSTLSSRTVSATTYRFRYSDGRHNAEGLMVHPVSGRLYVVTKASSGAGIYAAPSTLSTSTVNRLTRVAPAPSLIKGASFSPDGSRFVLSGGPYAYVYRSIGGTPVRLEKPPLEQGESVAVTRGGGTMVVGSEGADSPVYKLSMP</sequence>
<evidence type="ECO:0000313" key="2">
    <source>
        <dbReference type="EMBL" id="CAA9375448.1"/>
    </source>
</evidence>
<dbReference type="EMBL" id="CADCUK010000115">
    <property type="protein sequence ID" value="CAA9375448.1"/>
    <property type="molecule type" value="Genomic_DNA"/>
</dbReference>
<dbReference type="AlphaFoldDB" id="A0A6J4N1M8"/>
<accession>A0A6J4N1M8</accession>
<keyword evidence="1" id="KW-0732">Signal</keyword>
<proteinExistence type="predicted"/>
<gene>
    <name evidence="2" type="ORF">AVDCRST_MAG47-1699</name>
</gene>
<feature type="signal peptide" evidence="1">
    <location>
        <begin position="1"/>
        <end position="23"/>
    </location>
</feature>
<reference evidence="2" key="1">
    <citation type="submission" date="2020-02" db="EMBL/GenBank/DDBJ databases">
        <authorList>
            <person name="Meier V. D."/>
        </authorList>
    </citation>
    <scope>NUCLEOTIDE SEQUENCE</scope>
    <source>
        <strain evidence="2">AVDCRST_MAG47</strain>
    </source>
</reference>
<dbReference type="SUPFAM" id="SSF50956">
    <property type="entry name" value="Thermostable phytase (3-phytase)"/>
    <property type="match status" value="1"/>
</dbReference>
<protein>
    <submittedName>
        <fullName evidence="2">Uncharacterized protein</fullName>
    </submittedName>
</protein>
<feature type="chain" id="PRO_5038743711" evidence="1">
    <location>
        <begin position="24"/>
        <end position="276"/>
    </location>
</feature>
<name>A0A6J4N1M8_9ACTN</name>